<sequence length="47" mass="5749">MKDEWQKLIEELKRQGLTPKEIRRIITVYKIAKKVDKELEEEFDESN</sequence>
<feature type="domain" description="Sin" evidence="1">
    <location>
        <begin position="1"/>
        <end position="30"/>
    </location>
</feature>
<accession>I3E7U9</accession>
<dbReference type="HOGENOM" id="CLU_3164742_0_0_9"/>
<evidence type="ECO:0000259" key="1">
    <source>
        <dbReference type="PROSITE" id="PS51500"/>
    </source>
</evidence>
<dbReference type="EMBL" id="CP007739">
    <property type="protein sequence ID" value="AIE59388.1"/>
    <property type="molecule type" value="Genomic_DNA"/>
</dbReference>
<evidence type="ECO:0000313" key="3">
    <source>
        <dbReference type="Proteomes" id="UP000027602"/>
    </source>
</evidence>
<dbReference type="Proteomes" id="UP000027602">
    <property type="component" value="Chromosome"/>
</dbReference>
<gene>
    <name evidence="2" type="ORF">BMMGA3_04780</name>
</gene>
<protein>
    <recommendedName>
        <fullName evidence="1">Sin domain-containing protein</fullName>
    </recommendedName>
</protein>
<dbReference type="OrthoDB" id="9978693at2"/>
<organism evidence="2 3">
    <name type="scientific">Bacillus methanolicus (strain MGA3 / ATCC 53907)</name>
    <dbReference type="NCBI Taxonomy" id="796606"/>
    <lineage>
        <taxon>Bacteria</taxon>
        <taxon>Bacillati</taxon>
        <taxon>Bacillota</taxon>
        <taxon>Bacilli</taxon>
        <taxon>Bacillales</taxon>
        <taxon>Bacillaceae</taxon>
        <taxon>Bacillus</taxon>
    </lineage>
</organism>
<keyword evidence="3" id="KW-1185">Reference proteome</keyword>
<dbReference type="GO" id="GO:0046983">
    <property type="term" value="F:protein dimerization activity"/>
    <property type="evidence" value="ECO:0007669"/>
    <property type="project" value="InterPro"/>
</dbReference>
<dbReference type="KEGG" id="bmet:BMMGA3_04780"/>
<evidence type="ECO:0000313" key="2">
    <source>
        <dbReference type="EMBL" id="AIE59388.1"/>
    </source>
</evidence>
<reference evidence="2 3" key="1">
    <citation type="journal article" date="2015" name="BMC Genomics">
        <title>Transcriptome analysis of thermophilic methylotrophic Bacillus methanolicus MGA3 using RNA-sequencing provides detailed insights into its previously uncharted transcriptional landscape.</title>
        <authorList>
            <person name="Irla M."/>
            <person name="Neshat A."/>
            <person name="Brautaset T."/>
            <person name="Ruckert C."/>
            <person name="Kalinowski J."/>
            <person name="Wendisch V.F."/>
        </authorList>
    </citation>
    <scope>NUCLEOTIDE SEQUENCE [LARGE SCALE GENOMIC DNA]</scope>
    <source>
        <strain evidence="3">MGA3 / ATCC 53907</strain>
    </source>
</reference>
<proteinExistence type="predicted"/>
<dbReference type="AlphaFoldDB" id="I3E7U9"/>
<dbReference type="InterPro" id="IPR010981">
    <property type="entry name" value="SinR/SinI_dimer_dom"/>
</dbReference>
<dbReference type="PROSITE" id="PS51500">
    <property type="entry name" value="SIN"/>
    <property type="match status" value="1"/>
</dbReference>
<dbReference type="RefSeq" id="WP_004433678.1">
    <property type="nucleotide sequence ID" value="NZ_ADWW01000002.1"/>
</dbReference>
<dbReference type="GO" id="GO:0006355">
    <property type="term" value="P:regulation of DNA-templated transcription"/>
    <property type="evidence" value="ECO:0007669"/>
    <property type="project" value="InterPro"/>
</dbReference>
<name>I3E7U9_BACMM</name>